<dbReference type="EMBL" id="CP021056">
    <property type="protein sequence ID" value="QXE25746.1"/>
    <property type="molecule type" value="Genomic_DNA"/>
</dbReference>
<feature type="transmembrane region" description="Helical" evidence="1">
    <location>
        <begin position="7"/>
        <end position="28"/>
    </location>
</feature>
<keyword evidence="1" id="KW-0472">Membrane</keyword>
<sequence>MFPIFALIIFWGNGVFVGGLYGFLPYFLPCVNGDT</sequence>
<keyword evidence="1" id="KW-0812">Transmembrane</keyword>
<name>A0A975TBH6_9NOST</name>
<proteinExistence type="predicted"/>
<reference evidence="2" key="1">
    <citation type="submission" date="2017-04" db="EMBL/GenBank/DDBJ databases">
        <title>Genome deletions in a multicellular cyanobacterial endosymbiont for morphological adaptation in marine diatoms.</title>
        <authorList>
            <person name="Wang Y."/>
            <person name="Gao H."/>
            <person name="Li R."/>
            <person name="Xu X."/>
        </authorList>
    </citation>
    <scope>NUCLEOTIDE SEQUENCE</scope>
    <source>
        <strain evidence="2">FACHB 800</strain>
    </source>
</reference>
<evidence type="ECO:0000256" key="1">
    <source>
        <dbReference type="SAM" id="Phobius"/>
    </source>
</evidence>
<gene>
    <name evidence="2" type="ORF">B6N60_04466</name>
</gene>
<protein>
    <submittedName>
        <fullName evidence="2">Uncharacterized protein</fullName>
    </submittedName>
</protein>
<dbReference type="AlphaFoldDB" id="A0A975TBH6"/>
<accession>A0A975TBH6</accession>
<keyword evidence="3" id="KW-1185">Reference proteome</keyword>
<evidence type="ECO:0000313" key="2">
    <source>
        <dbReference type="EMBL" id="QXE25746.1"/>
    </source>
</evidence>
<keyword evidence="1" id="KW-1133">Transmembrane helix</keyword>
<evidence type="ECO:0000313" key="3">
    <source>
        <dbReference type="Proteomes" id="UP000683511"/>
    </source>
</evidence>
<dbReference type="KEGG" id="rsin:B6N60_04466"/>
<organism evidence="2 3">
    <name type="scientific">Richelia sinica FACHB-800</name>
    <dbReference type="NCBI Taxonomy" id="1357546"/>
    <lineage>
        <taxon>Bacteria</taxon>
        <taxon>Bacillati</taxon>
        <taxon>Cyanobacteriota</taxon>
        <taxon>Cyanophyceae</taxon>
        <taxon>Nostocales</taxon>
        <taxon>Nostocaceae</taxon>
        <taxon>Richelia</taxon>
    </lineage>
</organism>
<dbReference type="Proteomes" id="UP000683511">
    <property type="component" value="Chromosome"/>
</dbReference>